<dbReference type="Gene3D" id="3.60.10.10">
    <property type="entry name" value="Endonuclease/exonuclease/phosphatase"/>
    <property type="match status" value="1"/>
</dbReference>
<protein>
    <submittedName>
        <fullName evidence="2">Endonuclease/exonuclease/phosphatase family protein</fullName>
    </submittedName>
</protein>
<dbReference type="InterPro" id="IPR005135">
    <property type="entry name" value="Endo/exonuclease/phosphatase"/>
</dbReference>
<sequence length="281" mass="31695">MKAVTFNIRCDIQPKSEAEFREMLASLPDGVKAPAVRFPKGDGVNAWELRKALDVRAIRRASPEVVGFQEILPHMGLYLRRELPGYTFLGHGREKDYGGERPMVAVREDVEILAYRCFWLSPTPDEPGSRFPVQSPCPRTCAVVKLRLPDGLIFRLYDTHLDHLCPEAREAGLKQLLAVMEADNRQEPLPMMLMGDFNADPGSAEMAPIRENTLGLRDLTAETGPTFHGYGNPEEFIKIDYIFATEPFVSAHTATRLWTQVTDKGTYLSDHYPVEADFELK</sequence>
<proteinExistence type="predicted"/>
<reference evidence="2" key="2">
    <citation type="journal article" date="2021" name="PeerJ">
        <title>Extensive microbial diversity within the chicken gut microbiome revealed by metagenomics and culture.</title>
        <authorList>
            <person name="Gilroy R."/>
            <person name="Ravi A."/>
            <person name="Getino M."/>
            <person name="Pursley I."/>
            <person name="Horton D.L."/>
            <person name="Alikhan N.F."/>
            <person name="Baker D."/>
            <person name="Gharbi K."/>
            <person name="Hall N."/>
            <person name="Watson M."/>
            <person name="Adriaenssens E.M."/>
            <person name="Foster-Nyarko E."/>
            <person name="Jarju S."/>
            <person name="Secka A."/>
            <person name="Antonio M."/>
            <person name="Oren A."/>
            <person name="Chaudhuri R.R."/>
            <person name="La Ragione R."/>
            <person name="Hildebrand F."/>
            <person name="Pallen M.J."/>
        </authorList>
    </citation>
    <scope>NUCLEOTIDE SEQUENCE</scope>
    <source>
        <strain evidence="2">CHK189-12415</strain>
    </source>
</reference>
<organism evidence="2 3">
    <name type="scientific">Candidatus Faecivivens stercoravium</name>
    <dbReference type="NCBI Taxonomy" id="2840803"/>
    <lineage>
        <taxon>Bacteria</taxon>
        <taxon>Bacillati</taxon>
        <taxon>Bacillota</taxon>
        <taxon>Clostridia</taxon>
        <taxon>Eubacteriales</taxon>
        <taxon>Oscillospiraceae</taxon>
        <taxon>Oscillospiraceae incertae sedis</taxon>
        <taxon>Candidatus Faecivivens</taxon>
    </lineage>
</organism>
<reference evidence="2" key="1">
    <citation type="submission" date="2020-10" db="EMBL/GenBank/DDBJ databases">
        <authorList>
            <person name="Gilroy R."/>
        </authorList>
    </citation>
    <scope>NUCLEOTIDE SEQUENCE</scope>
    <source>
        <strain evidence="2">CHK189-12415</strain>
    </source>
</reference>
<evidence type="ECO:0000313" key="2">
    <source>
        <dbReference type="EMBL" id="HIR61841.1"/>
    </source>
</evidence>
<dbReference type="Proteomes" id="UP000824241">
    <property type="component" value="Unassembled WGS sequence"/>
</dbReference>
<dbReference type="GO" id="GO:0004519">
    <property type="term" value="F:endonuclease activity"/>
    <property type="evidence" value="ECO:0007669"/>
    <property type="project" value="UniProtKB-KW"/>
</dbReference>
<gene>
    <name evidence="2" type="ORF">IAB37_09735</name>
</gene>
<comment type="caution">
    <text evidence="2">The sequence shown here is derived from an EMBL/GenBank/DDBJ whole genome shotgun (WGS) entry which is preliminary data.</text>
</comment>
<dbReference type="CDD" id="cd09083">
    <property type="entry name" value="EEP-1"/>
    <property type="match status" value="1"/>
</dbReference>
<keyword evidence="2" id="KW-0540">Nuclease</keyword>
<accession>A0A9D1DZH0</accession>
<name>A0A9D1DZH0_9FIRM</name>
<keyword evidence="2" id="KW-0255">Endonuclease</keyword>
<evidence type="ECO:0000259" key="1">
    <source>
        <dbReference type="Pfam" id="PF03372"/>
    </source>
</evidence>
<dbReference type="SUPFAM" id="SSF56219">
    <property type="entry name" value="DNase I-like"/>
    <property type="match status" value="1"/>
</dbReference>
<keyword evidence="2" id="KW-0378">Hydrolase</keyword>
<feature type="domain" description="Endonuclease/exonuclease/phosphatase" evidence="1">
    <location>
        <begin position="5"/>
        <end position="271"/>
    </location>
</feature>
<dbReference type="InterPro" id="IPR036691">
    <property type="entry name" value="Endo/exonu/phosph_ase_sf"/>
</dbReference>
<dbReference type="Pfam" id="PF03372">
    <property type="entry name" value="Exo_endo_phos"/>
    <property type="match status" value="1"/>
</dbReference>
<evidence type="ECO:0000313" key="3">
    <source>
        <dbReference type="Proteomes" id="UP000824241"/>
    </source>
</evidence>
<dbReference type="EMBL" id="DVHA01000317">
    <property type="protein sequence ID" value="HIR61841.1"/>
    <property type="molecule type" value="Genomic_DNA"/>
</dbReference>
<dbReference type="AlphaFoldDB" id="A0A9D1DZH0"/>